<dbReference type="EMBL" id="FNJC01000004">
    <property type="protein sequence ID" value="SDP39496.1"/>
    <property type="molecule type" value="Genomic_DNA"/>
</dbReference>
<organism evidence="1 2">
    <name type="scientific">Filomicrobium insigne</name>
    <dbReference type="NCBI Taxonomy" id="418854"/>
    <lineage>
        <taxon>Bacteria</taxon>
        <taxon>Pseudomonadati</taxon>
        <taxon>Pseudomonadota</taxon>
        <taxon>Alphaproteobacteria</taxon>
        <taxon>Hyphomicrobiales</taxon>
        <taxon>Hyphomicrobiaceae</taxon>
        <taxon>Filomicrobium</taxon>
    </lineage>
</organism>
<gene>
    <name evidence="1" type="ORF">SAMN04488061_2837</name>
</gene>
<evidence type="ECO:0000313" key="1">
    <source>
        <dbReference type="EMBL" id="SDP39496.1"/>
    </source>
</evidence>
<keyword evidence="2" id="KW-1185">Reference proteome</keyword>
<dbReference type="RefSeq" id="WP_090229602.1">
    <property type="nucleotide sequence ID" value="NZ_FNJC01000004.1"/>
</dbReference>
<protein>
    <submittedName>
        <fullName evidence="1">Uncharacterized protein</fullName>
    </submittedName>
</protein>
<sequence>MDITGIPADPAKFLETTASNVELATLAHTALSILAKRGVSLPPTLVDEVEEVQIEALAREPGGLKKLLKPKLELVG</sequence>
<accession>A0A1H0SE91</accession>
<dbReference type="Proteomes" id="UP000198795">
    <property type="component" value="Unassembled WGS sequence"/>
</dbReference>
<proteinExistence type="predicted"/>
<name>A0A1H0SE91_9HYPH</name>
<evidence type="ECO:0000313" key="2">
    <source>
        <dbReference type="Proteomes" id="UP000198795"/>
    </source>
</evidence>
<comment type="caution">
    <text evidence="1">The sequence shown here is derived from an EMBL/GenBank/DDBJ whole genome shotgun (WGS) entry which is preliminary data.</text>
</comment>
<reference evidence="1 2" key="1">
    <citation type="submission" date="2016-10" db="EMBL/GenBank/DDBJ databases">
        <authorList>
            <person name="Varghese N."/>
            <person name="Submissions S."/>
        </authorList>
    </citation>
    <scope>NUCLEOTIDE SEQUENCE [LARGE SCALE GENOMIC DNA]</scope>
    <source>
        <strain evidence="1 2">CGMCC 1.6497</strain>
    </source>
</reference>